<sequence length="118" mass="13452">MASNEELLQAGYNDGGDLKSRCLKVKNQMRDLVEMLENRRQLLQMALNFFRAADIALNRLDALNSEARSLSLSRQKQMIMKQHEELNRRVQEAARSALDQGRLLLEKSGRHAGSRGVE</sequence>
<organism evidence="1 2">
    <name type="scientific">Romanomermis culicivorax</name>
    <name type="common">Nematode worm</name>
    <dbReference type="NCBI Taxonomy" id="13658"/>
    <lineage>
        <taxon>Eukaryota</taxon>
        <taxon>Metazoa</taxon>
        <taxon>Ecdysozoa</taxon>
        <taxon>Nematoda</taxon>
        <taxon>Enoplea</taxon>
        <taxon>Dorylaimia</taxon>
        <taxon>Mermithida</taxon>
        <taxon>Mermithoidea</taxon>
        <taxon>Mermithidae</taxon>
        <taxon>Romanomermis</taxon>
    </lineage>
</organism>
<proteinExistence type="predicted"/>
<evidence type="ECO:0000313" key="1">
    <source>
        <dbReference type="Proteomes" id="UP000887565"/>
    </source>
</evidence>
<name>A0A915IWM1_ROMCU</name>
<dbReference type="Proteomes" id="UP000887565">
    <property type="component" value="Unplaced"/>
</dbReference>
<dbReference type="Gene3D" id="1.20.58.60">
    <property type="match status" value="1"/>
</dbReference>
<dbReference type="SUPFAM" id="SSF46966">
    <property type="entry name" value="Spectrin repeat"/>
    <property type="match status" value="1"/>
</dbReference>
<evidence type="ECO:0000313" key="2">
    <source>
        <dbReference type="WBParaSite" id="nRc.2.0.1.t18186-RA"/>
    </source>
</evidence>
<dbReference type="WBParaSite" id="nRc.2.0.1.t18186-RA">
    <property type="protein sequence ID" value="nRc.2.0.1.t18186-RA"/>
    <property type="gene ID" value="nRc.2.0.1.g18186"/>
</dbReference>
<accession>A0A915IWM1</accession>
<reference evidence="2" key="1">
    <citation type="submission" date="2022-11" db="UniProtKB">
        <authorList>
            <consortium name="WormBaseParasite"/>
        </authorList>
    </citation>
    <scope>IDENTIFICATION</scope>
</reference>
<dbReference type="AlphaFoldDB" id="A0A915IWM1"/>
<protein>
    <submittedName>
        <fullName evidence="2">Uncharacterized protein</fullName>
    </submittedName>
</protein>
<keyword evidence="1" id="KW-1185">Reference proteome</keyword>